<organism evidence="2 3">
    <name type="scientific">Knufia obscura</name>
    <dbReference type="NCBI Taxonomy" id="1635080"/>
    <lineage>
        <taxon>Eukaryota</taxon>
        <taxon>Fungi</taxon>
        <taxon>Dikarya</taxon>
        <taxon>Ascomycota</taxon>
        <taxon>Pezizomycotina</taxon>
        <taxon>Eurotiomycetes</taxon>
        <taxon>Chaetothyriomycetidae</taxon>
        <taxon>Chaetothyriales</taxon>
        <taxon>Trichomeriaceae</taxon>
        <taxon>Knufia</taxon>
    </lineage>
</organism>
<keyword evidence="3" id="KW-1185">Reference proteome</keyword>
<reference evidence="2 3" key="1">
    <citation type="journal article" date="2023" name="Res Sq">
        <title>Genomic and morphological characterization of Knufia obscura isolated from the Mars 2020 spacecraft assembly facility.</title>
        <authorList>
            <person name="Chander A.M."/>
            <person name="Teixeira M.M."/>
            <person name="Singh N.K."/>
            <person name="Williams M.P."/>
            <person name="Parker C.W."/>
            <person name="Leo P."/>
            <person name="Stajich J.E."/>
            <person name="Torok T."/>
            <person name="Tighe S."/>
            <person name="Mason C.E."/>
            <person name="Venkateswaran K."/>
        </authorList>
    </citation>
    <scope>NUCLEOTIDE SEQUENCE [LARGE SCALE GENOMIC DNA]</scope>
    <source>
        <strain evidence="2 3">CCFEE 5817</strain>
    </source>
</reference>
<sequence>MAPLSRNPLELRQRCFDDQGFSVDCATWTGYYYTWGPPGDPYAGGPGDDGNSGSTVNYVGSANHAIMPLAICYIILMNIITLWAALSLA</sequence>
<protein>
    <submittedName>
        <fullName evidence="2">Uncharacterized protein</fullName>
    </submittedName>
</protein>
<keyword evidence="1" id="KW-1133">Transmembrane helix</keyword>
<gene>
    <name evidence="2" type="ORF">PMZ80_009400</name>
</gene>
<evidence type="ECO:0000313" key="2">
    <source>
        <dbReference type="EMBL" id="KAK5938430.1"/>
    </source>
</evidence>
<keyword evidence="1" id="KW-0812">Transmembrane</keyword>
<evidence type="ECO:0000256" key="1">
    <source>
        <dbReference type="SAM" id="Phobius"/>
    </source>
</evidence>
<dbReference type="RefSeq" id="XP_064726520.1">
    <property type="nucleotide sequence ID" value="XM_064877795.1"/>
</dbReference>
<dbReference type="GeneID" id="90002849"/>
<name>A0ABR0RCR7_9EURO</name>
<dbReference type="EMBL" id="JAVHJV010000013">
    <property type="protein sequence ID" value="KAK5938430.1"/>
    <property type="molecule type" value="Genomic_DNA"/>
</dbReference>
<evidence type="ECO:0000313" key="3">
    <source>
        <dbReference type="Proteomes" id="UP001334248"/>
    </source>
</evidence>
<accession>A0ABR0RCR7</accession>
<comment type="caution">
    <text evidence="2">The sequence shown here is derived from an EMBL/GenBank/DDBJ whole genome shotgun (WGS) entry which is preliminary data.</text>
</comment>
<keyword evidence="1" id="KW-0472">Membrane</keyword>
<feature type="transmembrane region" description="Helical" evidence="1">
    <location>
        <begin position="65"/>
        <end position="86"/>
    </location>
</feature>
<proteinExistence type="predicted"/>
<dbReference type="Proteomes" id="UP001334248">
    <property type="component" value="Unassembled WGS sequence"/>
</dbReference>